<dbReference type="Proteomes" id="UP000091929">
    <property type="component" value="Unassembled WGS sequence"/>
</dbReference>
<dbReference type="SMART" id="SM00028">
    <property type="entry name" value="TPR"/>
    <property type="match status" value="2"/>
</dbReference>
<sequence length="146" mass="16703">MEQLLCPKCRMEIKSNSDFCNKCGLDLIKINELIRDGDKFLNQEKYQDAITCYEKAIKLGKNNDLAWYGKAKALLKQGENSENVTLCVKCQLCPVLSEAFYEDAIKCYDNAIRINPKFKDAWQGKGMALEKLGRSEDARKCFENSK</sequence>
<dbReference type="InterPro" id="IPR051685">
    <property type="entry name" value="Ycf3/AcsC/BcsC/TPR_MFPF"/>
</dbReference>
<gene>
    <name evidence="4" type="ORF">APG10_00348</name>
    <name evidence="5" type="ORF">APG11_00117</name>
    <name evidence="6" type="ORF">APG12_00314</name>
</gene>
<dbReference type="InterPro" id="IPR011990">
    <property type="entry name" value="TPR-like_helical_dom_sf"/>
</dbReference>
<dbReference type="PANTHER" id="PTHR44943:SF4">
    <property type="entry name" value="TPR REPEAT-CONTAINING PROTEIN MJ0798"/>
    <property type="match status" value="1"/>
</dbReference>
<accession>A0A150IUD8</accession>
<dbReference type="EMBL" id="LNGF01000002">
    <property type="protein sequence ID" value="KYC48607.1"/>
    <property type="molecule type" value="Genomic_DNA"/>
</dbReference>
<evidence type="ECO:0000313" key="4">
    <source>
        <dbReference type="EMBL" id="KYC46039.1"/>
    </source>
</evidence>
<evidence type="ECO:0000256" key="1">
    <source>
        <dbReference type="ARBA" id="ARBA00022737"/>
    </source>
</evidence>
<evidence type="ECO:0000313" key="8">
    <source>
        <dbReference type="Proteomes" id="UP000092401"/>
    </source>
</evidence>
<evidence type="ECO:0000256" key="2">
    <source>
        <dbReference type="ARBA" id="ARBA00022803"/>
    </source>
</evidence>
<dbReference type="Proteomes" id="UP000092401">
    <property type="component" value="Unassembled WGS sequence"/>
</dbReference>
<dbReference type="Pfam" id="PF13431">
    <property type="entry name" value="TPR_17"/>
    <property type="match status" value="1"/>
</dbReference>
<accession>A0A150IM17</accession>
<dbReference type="SUPFAM" id="SSF48452">
    <property type="entry name" value="TPR-like"/>
    <property type="match status" value="1"/>
</dbReference>
<protein>
    <submittedName>
        <fullName evidence="4">Tetratricopeptide repeat protein</fullName>
    </submittedName>
</protein>
<evidence type="ECO:0000313" key="6">
    <source>
        <dbReference type="EMBL" id="KYC51188.1"/>
    </source>
</evidence>
<dbReference type="EMBL" id="LNJC01000003">
    <property type="protein sequence ID" value="KYC51188.1"/>
    <property type="molecule type" value="Genomic_DNA"/>
</dbReference>
<dbReference type="Pfam" id="PF13414">
    <property type="entry name" value="TPR_11"/>
    <property type="match status" value="1"/>
</dbReference>
<proteinExistence type="predicted"/>
<dbReference type="InterPro" id="IPR019734">
    <property type="entry name" value="TPR_rpt"/>
</dbReference>
<dbReference type="EMBL" id="LNGE01000006">
    <property type="protein sequence ID" value="KYC46039.1"/>
    <property type="molecule type" value="Genomic_DNA"/>
</dbReference>
<dbReference type="PANTHER" id="PTHR44943">
    <property type="entry name" value="CELLULOSE SYNTHASE OPERON PROTEIN C"/>
    <property type="match status" value="1"/>
</dbReference>
<feature type="repeat" description="TPR" evidence="3">
    <location>
        <begin position="30"/>
        <end position="63"/>
    </location>
</feature>
<name>A0A150IM17_9EURY</name>
<dbReference type="PROSITE" id="PS50005">
    <property type="entry name" value="TPR"/>
    <property type="match status" value="1"/>
</dbReference>
<dbReference type="Gene3D" id="1.25.40.10">
    <property type="entry name" value="Tetratricopeptide repeat domain"/>
    <property type="match status" value="2"/>
</dbReference>
<evidence type="ECO:0000313" key="7">
    <source>
        <dbReference type="Proteomes" id="UP000091929"/>
    </source>
</evidence>
<dbReference type="AlphaFoldDB" id="A0A150IM17"/>
<dbReference type="Proteomes" id="UP000092403">
    <property type="component" value="Unassembled WGS sequence"/>
</dbReference>
<keyword evidence="2 3" id="KW-0802">TPR repeat</keyword>
<keyword evidence="1" id="KW-0677">Repeat</keyword>
<evidence type="ECO:0000313" key="5">
    <source>
        <dbReference type="EMBL" id="KYC48607.1"/>
    </source>
</evidence>
<comment type="caution">
    <text evidence="4">The sequence shown here is derived from an EMBL/GenBank/DDBJ whole genome shotgun (WGS) entry which is preliminary data.</text>
</comment>
<reference evidence="7 8" key="1">
    <citation type="journal article" date="2016" name="ISME J.">
        <title>Chasing the elusive Euryarchaeota class WSA2: genomes reveal a uniquely fastidious methyl-reducing methanogen.</title>
        <authorList>
            <person name="Nobu M.K."/>
            <person name="Narihiro T."/>
            <person name="Kuroda K."/>
            <person name="Mei R."/>
            <person name="Liu W.T."/>
        </authorList>
    </citation>
    <scope>NUCLEOTIDE SEQUENCE [LARGE SCALE GENOMIC DNA]</scope>
    <source>
        <strain evidence="4">B03fssc0709_Meth_Bin005</strain>
        <strain evidence="5">B15fssc0709_Meth_Bin003</strain>
        <strain evidence="6">BMIXfssc0709_Meth_Bin006</strain>
    </source>
</reference>
<accession>A0A150J217</accession>
<organism evidence="4 8">
    <name type="scientific">Candidatus Methanofastidiosum methylothiophilum</name>
    <dbReference type="NCBI Taxonomy" id="1705564"/>
    <lineage>
        <taxon>Archaea</taxon>
        <taxon>Methanobacteriati</taxon>
        <taxon>Methanobacteriota</taxon>
        <taxon>Stenosarchaea group</taxon>
        <taxon>Candidatus Methanofastidiosia</taxon>
        <taxon>Candidatus Methanofastidiosales</taxon>
        <taxon>Candidatus Methanofastidiosaceae</taxon>
        <taxon>Candidatus Methanofastidiosum</taxon>
    </lineage>
</organism>
<evidence type="ECO:0000256" key="3">
    <source>
        <dbReference type="PROSITE-ProRule" id="PRU00339"/>
    </source>
</evidence>